<reference evidence="5" key="3">
    <citation type="submission" date="2016-06" db="UniProtKB">
        <authorList>
            <consortium name="WormBaseParasite"/>
        </authorList>
    </citation>
    <scope>IDENTIFICATION</scope>
</reference>
<dbReference type="InterPro" id="IPR010442">
    <property type="entry name" value="PET_domain"/>
</dbReference>
<feature type="compositionally biased region" description="Low complexity" evidence="2">
    <location>
        <begin position="8"/>
        <end position="19"/>
    </location>
</feature>
<evidence type="ECO:0000256" key="2">
    <source>
        <dbReference type="SAM" id="MobiDB-lite"/>
    </source>
</evidence>
<accession>A0A183BXS8</accession>
<dbReference type="Pfam" id="PF06297">
    <property type="entry name" value="PET"/>
    <property type="match status" value="1"/>
</dbReference>
<evidence type="ECO:0000313" key="4">
    <source>
        <dbReference type="Proteomes" id="UP000050741"/>
    </source>
</evidence>
<dbReference type="PANTHER" id="PTHR24211">
    <property type="entry name" value="LIM DOMAIN-CONTAINING PROTEIN"/>
    <property type="match status" value="1"/>
</dbReference>
<reference evidence="4" key="1">
    <citation type="submission" date="2013-12" db="EMBL/GenBank/DDBJ databases">
        <authorList>
            <person name="Aslett M."/>
        </authorList>
    </citation>
    <scope>NUCLEOTIDE SEQUENCE [LARGE SCALE GENOMIC DNA]</scope>
    <source>
        <strain evidence="4">Lindley</strain>
    </source>
</reference>
<protein>
    <submittedName>
        <fullName evidence="5">PET domain-containing protein</fullName>
    </submittedName>
</protein>
<evidence type="ECO:0000256" key="1">
    <source>
        <dbReference type="ARBA" id="ARBA00022737"/>
    </source>
</evidence>
<proteinExistence type="predicted"/>
<dbReference type="PROSITE" id="PS51303">
    <property type="entry name" value="PET"/>
    <property type="match status" value="1"/>
</dbReference>
<keyword evidence="4" id="KW-1185">Reference proteome</keyword>
<keyword evidence="1" id="KW-0677">Repeat</keyword>
<name>A0A183BXS8_GLOPA</name>
<dbReference type="Proteomes" id="UP000050741">
    <property type="component" value="Unassembled WGS sequence"/>
</dbReference>
<dbReference type="WBParaSite" id="GPLIN_000541800">
    <property type="protein sequence ID" value="GPLIN_000541800"/>
    <property type="gene ID" value="GPLIN_000541800"/>
</dbReference>
<sequence length="101" mass="11231">MSFTGGNSPPAASLHSSPPKGALCPQDKVHHFFAALPPDKVPRIGTPGEQWRKRQLERQLPPQDADARFCGNLSAKETCELEAFVRERREKALGRGEVRRL</sequence>
<dbReference type="AlphaFoldDB" id="A0A183BXS8"/>
<dbReference type="InterPro" id="IPR047120">
    <property type="entry name" value="Pk/Esn/Tes"/>
</dbReference>
<evidence type="ECO:0000259" key="3">
    <source>
        <dbReference type="PROSITE" id="PS51303"/>
    </source>
</evidence>
<evidence type="ECO:0000313" key="5">
    <source>
        <dbReference type="WBParaSite" id="GPLIN_000541800"/>
    </source>
</evidence>
<feature type="region of interest" description="Disordered" evidence="2">
    <location>
        <begin position="1"/>
        <end position="25"/>
    </location>
</feature>
<dbReference type="PANTHER" id="PTHR24211:SF20">
    <property type="entry name" value="PROTEIN ESPINAS-RELATED"/>
    <property type="match status" value="1"/>
</dbReference>
<organism evidence="4 5">
    <name type="scientific">Globodera pallida</name>
    <name type="common">Potato cyst nematode worm</name>
    <name type="synonym">Heterodera pallida</name>
    <dbReference type="NCBI Taxonomy" id="36090"/>
    <lineage>
        <taxon>Eukaryota</taxon>
        <taxon>Metazoa</taxon>
        <taxon>Ecdysozoa</taxon>
        <taxon>Nematoda</taxon>
        <taxon>Chromadorea</taxon>
        <taxon>Rhabditida</taxon>
        <taxon>Tylenchina</taxon>
        <taxon>Tylenchomorpha</taxon>
        <taxon>Tylenchoidea</taxon>
        <taxon>Heteroderidae</taxon>
        <taxon>Heteroderinae</taxon>
        <taxon>Globodera</taxon>
    </lineage>
</organism>
<reference evidence="4" key="2">
    <citation type="submission" date="2014-05" db="EMBL/GenBank/DDBJ databases">
        <title>The genome and life-stage specific transcriptomes of Globodera pallida elucidate key aspects of plant parasitism by a cyst nematode.</title>
        <authorList>
            <person name="Cotton J.A."/>
            <person name="Lilley C.J."/>
            <person name="Jones L.M."/>
            <person name="Kikuchi T."/>
            <person name="Reid A.J."/>
            <person name="Thorpe P."/>
            <person name="Tsai I.J."/>
            <person name="Beasley H."/>
            <person name="Blok V."/>
            <person name="Cock P.J.A."/>
            <person name="Van den Akker S.E."/>
            <person name="Holroyd N."/>
            <person name="Hunt M."/>
            <person name="Mantelin S."/>
            <person name="Naghra H."/>
            <person name="Pain A."/>
            <person name="Palomares-Rius J.E."/>
            <person name="Zarowiecki M."/>
            <person name="Berriman M."/>
            <person name="Jones J.T."/>
            <person name="Urwin P.E."/>
        </authorList>
    </citation>
    <scope>NUCLEOTIDE SEQUENCE [LARGE SCALE GENOMIC DNA]</scope>
    <source>
        <strain evidence="4">Lindley</strain>
    </source>
</reference>
<dbReference type="GO" id="GO:0008270">
    <property type="term" value="F:zinc ion binding"/>
    <property type="evidence" value="ECO:0007669"/>
    <property type="project" value="InterPro"/>
</dbReference>
<feature type="domain" description="PET" evidence="3">
    <location>
        <begin position="1"/>
        <end position="101"/>
    </location>
</feature>